<dbReference type="InterPro" id="IPR044861">
    <property type="entry name" value="IPNS-like_FE2OG_OXY"/>
</dbReference>
<dbReference type="Proteomes" id="UP000825729">
    <property type="component" value="Unassembled WGS sequence"/>
</dbReference>
<sequence length="335" mass="37482">MEGVEKRMDEVEQRWMDVVEDFDTAFPPVIDFSRSNHSSPLERSLLVTNHGISPSIIEDALSSAAAFFALPAEEKSVYASKDLRKSVRYDYEADGPSDELITTRRMLLKHYAHPLQHWINLWPSKPTHYKEKMGKYADEAWKLALNLIGIVMESLGVEPRSVQGRFEDGTQVMAINDYPAASKTPARPDDPFLRLPAHTDFGCITLLLQTRPGLQVLDPIDGKWKWAPTPPGSLHVHLGDHLQVLTNGSYRGLNHRVVHSGEKERLSVASIHSLAMHHRIEVLDALVDEQNPRAYRGTSFAEFLDFISGDGTSSSSSSNNGVISTYIDSLKIPEN</sequence>
<dbReference type="AlphaFoldDB" id="A0AAV7F189"/>
<keyword evidence="3 4" id="KW-0408">Iron</keyword>
<dbReference type="Gene3D" id="2.60.120.330">
    <property type="entry name" value="B-lactam Antibiotic, Isopenicillin N Synthase, Chain"/>
    <property type="match status" value="1"/>
</dbReference>
<accession>A0AAV7F189</accession>
<dbReference type="InterPro" id="IPR050295">
    <property type="entry name" value="Plant_2OG-oxidoreductases"/>
</dbReference>
<evidence type="ECO:0000313" key="6">
    <source>
        <dbReference type="EMBL" id="KAG9454476.1"/>
    </source>
</evidence>
<dbReference type="InterPro" id="IPR027443">
    <property type="entry name" value="IPNS-like_sf"/>
</dbReference>
<dbReference type="EMBL" id="JAINDJ010000003">
    <property type="protein sequence ID" value="KAG9454476.1"/>
    <property type="molecule type" value="Genomic_DNA"/>
</dbReference>
<keyword evidence="2 4" id="KW-0479">Metal-binding</keyword>
<dbReference type="PROSITE" id="PS51471">
    <property type="entry name" value="FE2OG_OXY"/>
    <property type="match status" value="1"/>
</dbReference>
<protein>
    <recommendedName>
        <fullName evidence="5">Fe2OG dioxygenase domain-containing protein</fullName>
    </recommendedName>
</protein>
<gene>
    <name evidence="6" type="ORF">H6P81_007380</name>
</gene>
<evidence type="ECO:0000256" key="4">
    <source>
        <dbReference type="RuleBase" id="RU003682"/>
    </source>
</evidence>
<proteinExistence type="inferred from homology"/>
<keyword evidence="4" id="KW-0560">Oxidoreductase</keyword>
<evidence type="ECO:0000256" key="2">
    <source>
        <dbReference type="ARBA" id="ARBA00022723"/>
    </source>
</evidence>
<dbReference type="Pfam" id="PF14226">
    <property type="entry name" value="DIOX_N"/>
    <property type="match status" value="1"/>
</dbReference>
<dbReference type="InterPro" id="IPR026992">
    <property type="entry name" value="DIOX_N"/>
</dbReference>
<name>A0AAV7F189_ARIFI</name>
<dbReference type="GO" id="GO:0016491">
    <property type="term" value="F:oxidoreductase activity"/>
    <property type="evidence" value="ECO:0007669"/>
    <property type="project" value="UniProtKB-KW"/>
</dbReference>
<dbReference type="PANTHER" id="PTHR47991">
    <property type="entry name" value="OXOGLUTARATE/IRON-DEPENDENT DIOXYGENASE"/>
    <property type="match status" value="1"/>
</dbReference>
<evidence type="ECO:0000256" key="1">
    <source>
        <dbReference type="ARBA" id="ARBA00008056"/>
    </source>
</evidence>
<comment type="caution">
    <text evidence="6">The sequence shown here is derived from an EMBL/GenBank/DDBJ whole genome shotgun (WGS) entry which is preliminary data.</text>
</comment>
<comment type="similarity">
    <text evidence="1 4">Belongs to the iron/ascorbate-dependent oxidoreductase family.</text>
</comment>
<keyword evidence="7" id="KW-1185">Reference proteome</keyword>
<reference evidence="6 7" key="1">
    <citation type="submission" date="2021-07" db="EMBL/GenBank/DDBJ databases">
        <title>The Aristolochia fimbriata genome: insights into angiosperm evolution, floral development and chemical biosynthesis.</title>
        <authorList>
            <person name="Jiao Y."/>
        </authorList>
    </citation>
    <scope>NUCLEOTIDE SEQUENCE [LARGE SCALE GENOMIC DNA]</scope>
    <source>
        <strain evidence="6">IBCAS-2021</strain>
        <tissue evidence="6">Leaf</tissue>
    </source>
</reference>
<evidence type="ECO:0000259" key="5">
    <source>
        <dbReference type="PROSITE" id="PS51471"/>
    </source>
</evidence>
<dbReference type="GO" id="GO:0046872">
    <property type="term" value="F:metal ion binding"/>
    <property type="evidence" value="ECO:0007669"/>
    <property type="project" value="UniProtKB-KW"/>
</dbReference>
<evidence type="ECO:0000256" key="3">
    <source>
        <dbReference type="ARBA" id="ARBA00023004"/>
    </source>
</evidence>
<evidence type="ECO:0000313" key="7">
    <source>
        <dbReference type="Proteomes" id="UP000825729"/>
    </source>
</evidence>
<organism evidence="6 7">
    <name type="scientific">Aristolochia fimbriata</name>
    <name type="common">White veined hardy Dutchman's pipe vine</name>
    <dbReference type="NCBI Taxonomy" id="158543"/>
    <lineage>
        <taxon>Eukaryota</taxon>
        <taxon>Viridiplantae</taxon>
        <taxon>Streptophyta</taxon>
        <taxon>Embryophyta</taxon>
        <taxon>Tracheophyta</taxon>
        <taxon>Spermatophyta</taxon>
        <taxon>Magnoliopsida</taxon>
        <taxon>Magnoliidae</taxon>
        <taxon>Piperales</taxon>
        <taxon>Aristolochiaceae</taxon>
        <taxon>Aristolochia</taxon>
    </lineage>
</organism>
<dbReference type="Pfam" id="PF03171">
    <property type="entry name" value="2OG-FeII_Oxy"/>
    <property type="match status" value="1"/>
</dbReference>
<feature type="domain" description="Fe2OG dioxygenase" evidence="5">
    <location>
        <begin position="168"/>
        <end position="274"/>
    </location>
</feature>
<dbReference type="InterPro" id="IPR005123">
    <property type="entry name" value="Oxoglu/Fe-dep_dioxygenase_dom"/>
</dbReference>
<dbReference type="SUPFAM" id="SSF51197">
    <property type="entry name" value="Clavaminate synthase-like"/>
    <property type="match status" value="1"/>
</dbReference>